<gene>
    <name evidence="1" type="ORF">Pan153_00850</name>
</gene>
<proteinExistence type="predicted"/>
<dbReference type="OrthoDB" id="9880374at2"/>
<dbReference type="AlphaFoldDB" id="A0A518FGL5"/>
<accession>A0A518FGL5</accession>
<evidence type="ECO:0000313" key="2">
    <source>
        <dbReference type="Proteomes" id="UP000320839"/>
    </source>
</evidence>
<dbReference type="EMBL" id="CP036317">
    <property type="protein sequence ID" value="QDV15471.1"/>
    <property type="molecule type" value="Genomic_DNA"/>
</dbReference>
<evidence type="ECO:0000313" key="1">
    <source>
        <dbReference type="EMBL" id="QDV15471.1"/>
    </source>
</evidence>
<dbReference type="Proteomes" id="UP000320839">
    <property type="component" value="Chromosome"/>
</dbReference>
<reference evidence="1 2" key="1">
    <citation type="submission" date="2019-02" db="EMBL/GenBank/DDBJ databases">
        <title>Deep-cultivation of Planctomycetes and their phenomic and genomic characterization uncovers novel biology.</title>
        <authorList>
            <person name="Wiegand S."/>
            <person name="Jogler M."/>
            <person name="Boedeker C."/>
            <person name="Pinto D."/>
            <person name="Vollmers J."/>
            <person name="Rivas-Marin E."/>
            <person name="Kohn T."/>
            <person name="Peeters S.H."/>
            <person name="Heuer A."/>
            <person name="Rast P."/>
            <person name="Oberbeckmann S."/>
            <person name="Bunk B."/>
            <person name="Jeske O."/>
            <person name="Meyerdierks A."/>
            <person name="Storesund J.E."/>
            <person name="Kallscheuer N."/>
            <person name="Luecker S."/>
            <person name="Lage O.M."/>
            <person name="Pohl T."/>
            <person name="Merkel B.J."/>
            <person name="Hornburger P."/>
            <person name="Mueller R.-W."/>
            <person name="Bruemmer F."/>
            <person name="Labrenz M."/>
            <person name="Spormann A.M."/>
            <person name="Op den Camp H."/>
            <person name="Overmann J."/>
            <person name="Amann R."/>
            <person name="Jetten M.S.M."/>
            <person name="Mascher T."/>
            <person name="Medema M.H."/>
            <person name="Devos D.P."/>
            <person name="Kaster A.-K."/>
            <person name="Ovreas L."/>
            <person name="Rohde M."/>
            <person name="Galperin M.Y."/>
            <person name="Jogler C."/>
        </authorList>
    </citation>
    <scope>NUCLEOTIDE SEQUENCE [LARGE SCALE GENOMIC DNA]</scope>
    <source>
        <strain evidence="1 2">Pan153</strain>
    </source>
</reference>
<organism evidence="1 2">
    <name type="scientific">Gimesia panareensis</name>
    <dbReference type="NCBI Taxonomy" id="2527978"/>
    <lineage>
        <taxon>Bacteria</taxon>
        <taxon>Pseudomonadati</taxon>
        <taxon>Planctomycetota</taxon>
        <taxon>Planctomycetia</taxon>
        <taxon>Planctomycetales</taxon>
        <taxon>Planctomycetaceae</taxon>
        <taxon>Gimesia</taxon>
    </lineage>
</organism>
<sequence>MTDIPDSNNVYGCITSLDGLAFVRDAVNKLEEVNEACISVSGYDGSESLILRSDLIDFESEPLENGQHLLNGAIAGTINEIISFVSKLSHTLSEAGIEHHFEIYNAEELVKEIPGSN</sequence>
<dbReference type="RefSeq" id="WP_145453480.1">
    <property type="nucleotide sequence ID" value="NZ_CP036317.1"/>
</dbReference>
<name>A0A518FGL5_9PLAN</name>
<protein>
    <submittedName>
        <fullName evidence="1">Uncharacterized protein</fullName>
    </submittedName>
</protein>